<organism evidence="3 4">
    <name type="scientific">Glaciibacter psychrotolerans</name>
    <dbReference type="NCBI Taxonomy" id="670054"/>
    <lineage>
        <taxon>Bacteria</taxon>
        <taxon>Bacillati</taxon>
        <taxon>Actinomycetota</taxon>
        <taxon>Actinomycetes</taxon>
        <taxon>Micrococcales</taxon>
        <taxon>Microbacteriaceae</taxon>
        <taxon>Glaciibacter</taxon>
    </lineage>
</organism>
<evidence type="ECO:0000256" key="1">
    <source>
        <dbReference type="SAM" id="MobiDB-lite"/>
    </source>
</evidence>
<feature type="region of interest" description="Disordered" evidence="1">
    <location>
        <begin position="135"/>
        <end position="160"/>
    </location>
</feature>
<evidence type="ECO:0000313" key="3">
    <source>
        <dbReference type="EMBL" id="NYJ19813.1"/>
    </source>
</evidence>
<evidence type="ECO:0000313" key="4">
    <source>
        <dbReference type="Proteomes" id="UP000537260"/>
    </source>
</evidence>
<feature type="transmembrane region" description="Helical" evidence="2">
    <location>
        <begin position="98"/>
        <end position="118"/>
    </location>
</feature>
<proteinExistence type="predicted"/>
<dbReference type="RefSeq" id="WP_179578510.1">
    <property type="nucleotide sequence ID" value="NZ_JACCFM010000001.1"/>
</dbReference>
<feature type="region of interest" description="Disordered" evidence="1">
    <location>
        <begin position="1"/>
        <end position="24"/>
    </location>
</feature>
<feature type="compositionally biased region" description="Gly residues" evidence="1">
    <location>
        <begin position="147"/>
        <end position="159"/>
    </location>
</feature>
<keyword evidence="4" id="KW-1185">Reference proteome</keyword>
<comment type="caution">
    <text evidence="3">The sequence shown here is derived from an EMBL/GenBank/DDBJ whole genome shotgun (WGS) entry which is preliminary data.</text>
</comment>
<evidence type="ECO:0000256" key="2">
    <source>
        <dbReference type="SAM" id="Phobius"/>
    </source>
</evidence>
<keyword evidence="2" id="KW-0472">Membrane</keyword>
<keyword evidence="2" id="KW-1133">Transmembrane helix</keyword>
<reference evidence="3 4" key="1">
    <citation type="submission" date="2020-07" db="EMBL/GenBank/DDBJ databases">
        <title>Sequencing the genomes of 1000 actinobacteria strains.</title>
        <authorList>
            <person name="Klenk H.-P."/>
        </authorList>
    </citation>
    <scope>NUCLEOTIDE SEQUENCE [LARGE SCALE GENOMIC DNA]</scope>
    <source>
        <strain evidence="3 4">LI1</strain>
    </source>
</reference>
<keyword evidence="2" id="KW-0812">Transmembrane</keyword>
<gene>
    <name evidence="3" type="ORF">HNR05_001604</name>
</gene>
<protein>
    <submittedName>
        <fullName evidence="3">Uncharacterized protein</fullName>
    </submittedName>
</protein>
<dbReference type="EMBL" id="JACCFM010000001">
    <property type="protein sequence ID" value="NYJ19813.1"/>
    <property type="molecule type" value="Genomic_DNA"/>
</dbReference>
<dbReference type="Proteomes" id="UP000537260">
    <property type="component" value="Unassembled WGS sequence"/>
</dbReference>
<sequence>MNDDKNHDDVNHDLSSDENVDMTSDPVARLRAADPAAAVEPRAGFAEDVVAGTLRYASDESAPASAREFASVSAPDSVTELASITDLSAERARRRPRWLPLVAVAASLALVGGAGFGLGAARGAATNTADGAAPPISMQGLAAQSGSGPGGSGPNGAGFNGAMRGDGANVAGSAGSSAKMMAGGVSDMMYPWASGRNTFSASGLSTTAGTARGYAFDARSASTADRVAALAAGFGIEGTPELKDGAWTVGSNDGTAPFLSVNLDGLLSFYYTNPLINPWDCPTDDTGNTPCEPPATLPASDAAIAALRTIVTSAGSDAGAFEFGSETYEGSFTRTAQAWPVVNGQRIDQSWNLDLTEAGIYSVSGALADIVSLGDYALVSEQQGFERLSDPRFGAQMTAWPAVMRAQTDTEPAPWVPPTEAPATPVAGTQLSWPVNAVHIVSARLGLTTQWQPDGSILVVPAYEFTDADGGTWSVIAVADAKLDFATK</sequence>
<dbReference type="AlphaFoldDB" id="A0A7Z0EE33"/>
<accession>A0A7Z0EE33</accession>
<feature type="compositionally biased region" description="Basic and acidic residues" evidence="1">
    <location>
        <begin position="1"/>
        <end position="15"/>
    </location>
</feature>
<name>A0A7Z0EE33_9MICO</name>